<evidence type="ECO:0000313" key="4">
    <source>
        <dbReference type="EMBL" id="KAL1530873.1"/>
    </source>
</evidence>
<dbReference type="Gene3D" id="3.60.10.10">
    <property type="entry name" value="Endonuclease/exonuclease/phosphatase"/>
    <property type="match status" value="1"/>
</dbReference>
<dbReference type="Gene3D" id="2.130.10.10">
    <property type="entry name" value="YVTN repeat-like/Quinoprotein amine dehydrogenase"/>
    <property type="match status" value="1"/>
</dbReference>
<evidence type="ECO:0000256" key="2">
    <source>
        <dbReference type="SAM" id="Phobius"/>
    </source>
</evidence>
<dbReference type="InterPro" id="IPR027417">
    <property type="entry name" value="P-loop_NTPase"/>
</dbReference>
<dbReference type="InterPro" id="IPR011047">
    <property type="entry name" value="Quinoprotein_ADH-like_sf"/>
</dbReference>
<dbReference type="SUPFAM" id="SSF81301">
    <property type="entry name" value="Nucleotidyltransferase"/>
    <property type="match status" value="1"/>
</dbReference>
<dbReference type="Pfam" id="PF24883">
    <property type="entry name" value="NPHP3_N"/>
    <property type="match status" value="1"/>
</dbReference>
<accession>A0AB34KC92</accession>
<protein>
    <recommendedName>
        <fullName evidence="3">Ubiquitin-like domain-containing protein</fullName>
    </recommendedName>
</protein>
<dbReference type="PROSITE" id="PS50053">
    <property type="entry name" value="UBIQUITIN_2"/>
    <property type="match status" value="1"/>
</dbReference>
<organism evidence="4 5">
    <name type="scientific">Prymnesium parvum</name>
    <name type="common">Toxic golden alga</name>
    <dbReference type="NCBI Taxonomy" id="97485"/>
    <lineage>
        <taxon>Eukaryota</taxon>
        <taxon>Haptista</taxon>
        <taxon>Haptophyta</taxon>
        <taxon>Prymnesiophyceae</taxon>
        <taxon>Prymnesiales</taxon>
        <taxon>Prymnesiaceae</taxon>
        <taxon>Prymnesium</taxon>
    </lineage>
</organism>
<dbReference type="InterPro" id="IPR041452">
    <property type="entry name" value="APAF1_C"/>
</dbReference>
<dbReference type="PANTHER" id="PTHR10039">
    <property type="entry name" value="AMELOGENIN"/>
    <property type="match status" value="1"/>
</dbReference>
<dbReference type="InterPro" id="IPR043519">
    <property type="entry name" value="NT_sf"/>
</dbReference>
<dbReference type="SUPFAM" id="SSF56219">
    <property type="entry name" value="DNase I-like"/>
    <property type="match status" value="1"/>
</dbReference>
<keyword evidence="2" id="KW-0472">Membrane</keyword>
<feature type="transmembrane region" description="Helical" evidence="2">
    <location>
        <begin position="66"/>
        <end position="83"/>
    </location>
</feature>
<feature type="transmembrane region" description="Helical" evidence="2">
    <location>
        <begin position="36"/>
        <end position="54"/>
    </location>
</feature>
<evidence type="ECO:0000259" key="3">
    <source>
        <dbReference type="PROSITE" id="PS50053"/>
    </source>
</evidence>
<dbReference type="PANTHER" id="PTHR10039:SF17">
    <property type="entry name" value="FUNGAL STAND N-TERMINAL GOODBYE DOMAIN-CONTAINING PROTEIN-RELATED"/>
    <property type="match status" value="1"/>
</dbReference>
<dbReference type="InterPro" id="IPR029071">
    <property type="entry name" value="Ubiquitin-like_domsf"/>
</dbReference>
<dbReference type="EMBL" id="JBGBPQ010000001">
    <property type="protein sequence ID" value="KAL1530873.1"/>
    <property type="molecule type" value="Genomic_DNA"/>
</dbReference>
<dbReference type="Gene3D" id="1.25.40.370">
    <property type="match status" value="1"/>
</dbReference>
<sequence>MFALLPPSHDARLLTNGSKKRRLPTCGDSLVLLHEILHAALVCSLSFGSALLTSAGCGGHVRLHDVVLSFLVIGLGTGLQYANSLGAAGSLLMLPKAGKVARGSEQLSFTAFVRRSSCYGVISFTSVLVYALLVSTVAFVLLLELNSAKDYGAIGFAAFTPFRANFDPEAYIDGQNATAAAVVFVLTMCSILIALLNLLTALMIYTWTPQQGERAVLRVWCGAQLLNKCDARMSSKASARAGRREGGRVSGGWVSDVVRNRREDWFAKWQHRISEAPTDEGADRTAAALQLQVTVQGRTRMIDAYPTTTAEQLEHMVVERVGIDGFGLYYRGRPLRGSTALSNYGLTSGATIELKERGRGGGCSQSKCSTVGIEELIPAEAEAGRTSHITPAAIEAADSVATELPTPHAVAVEPASYRERHDARARELGVSEDALRSIGAPRVRAREGAALRVLQWNVLAEGLSDDGFLVRDVLDGAADGVSDQAAAERAKRNHAAVVDWTRRWARMLEFIAASQPDVIALEELDHMADAQEELRALGYECAVHGKQYRPVHEWADASARDAARYVQHLRDVGVALAPKTRSNCRKLGLRTREDADDDGVALFWRSDEFDLLSDGLAFAVIAAHLSSGVENEAARLEELTRLLEWYDSGTPTVWCADTNSAPDHEGERTVWKALRRVASSVWDDFFDKEGRALKQPSPVTTNKMRGPLSAQKKKIGEHTYGAVDDIFISAGVSLRQHAWGPLTYESQEEARTHLLPSLDIPSDHAPVLVDLHLLHDGWHSRLALPRVIQGKLSPYNFESLWAEKRSSHLQGTREWAFEEIEQWRKDESASKLFWLMGGGGVGKSVLSAELLARWLDKRCVAAWHFCRHDDTDQSKPANLLRSIAAMLCHTLDGFEEALSEATGLEDALVSADPSVVFDALIHKPLEKVPSQTAARVIMVDALDEIPKEGQKPLLDVIVNQLASLPTWLRVFVTSREEPLIQKALSAFRPKELRADDAKNRADVEVFLRTIAREHVKGQANMSDVAKAVERQFKIKLPSEALSSLQEKMDESRAIYDLAVRKLNSDPKLRELEQVNEMREPKPKQQSSEFDTIYSWAERAQKVLEESVASEWEEDHALKWLKHPRSEAKKIWVSKADSPGVKGKARAAEKCQNDYDGDAAHLKDVARLTLLFDSCQQMIDGLDALRNKCGFKVVALKNKFAHPTPMGYRDLNLCVEVPIDKETRFVCEIQINHSEMIEAKAKAHKPYEHIRSELPKLCKGTGVDADKLEAFIVGQLNSSALDVAVSALSAKAQGLFLYAFMLQQYLDSEAKANRTIHFDNLDTLPAGLDDVYAVNFRRAFPTDAPERWVTAKPLLELVAATMEPINVAMAASLLRWTADEQERVLELTALLFPVRDGLIHVFHKTVVDWITGDVSEGSSIKTGASEFRVQRDEGHRRFAEGFTRWLQGDANEHYWLKHGIVHLCRAGRADDAVRVYSSDLSFLRRRLDAGLLGTFSTDYLELRRYSPVDLKHATQMKSFVGRHRDVFEREGGGAVTQLAYQQPDESVVFRALGHQEQYLKWRNKPQTFDACIATLLLSSFVAGVAVSKTRIVGGAGQSVYVYDAATKELLETLECGEEVCSVAIYEEQEAGSLLAGLRDGAIKVWDSATLELKSEKTNAHSLEVISVVFSPDGKTIINNKPYLIKAYDDAPACIELYLAWCSSQGVTARHMHTDNGTTLCSTAVRALLAARGARLPRSFWWYAMRHAATVAGMLVHAPLRKLPLRSGLWRLVR</sequence>
<feature type="domain" description="Ubiquitin-like" evidence="3">
    <location>
        <begin position="291"/>
        <end position="361"/>
    </location>
</feature>
<keyword evidence="1" id="KW-0677">Repeat</keyword>
<dbReference type="SUPFAM" id="SSF50998">
    <property type="entry name" value="Quinoprotein alcohol dehydrogenase-like"/>
    <property type="match status" value="1"/>
</dbReference>
<dbReference type="Gene3D" id="3.40.50.300">
    <property type="entry name" value="P-loop containing nucleotide triphosphate hydrolases"/>
    <property type="match status" value="1"/>
</dbReference>
<comment type="caution">
    <text evidence="4">The sequence shown here is derived from an EMBL/GenBank/DDBJ whole genome shotgun (WGS) entry which is preliminary data.</text>
</comment>
<dbReference type="SUPFAM" id="SSF54236">
    <property type="entry name" value="Ubiquitin-like"/>
    <property type="match status" value="1"/>
</dbReference>
<feature type="transmembrane region" description="Helical" evidence="2">
    <location>
        <begin position="181"/>
        <end position="207"/>
    </location>
</feature>
<reference evidence="4 5" key="1">
    <citation type="journal article" date="2024" name="Science">
        <title>Giant polyketide synthase enzymes in the biosynthesis of giant marine polyether toxins.</title>
        <authorList>
            <person name="Fallon T.R."/>
            <person name="Shende V.V."/>
            <person name="Wierzbicki I.H."/>
            <person name="Pendleton A.L."/>
            <person name="Watervoot N.F."/>
            <person name="Auber R.P."/>
            <person name="Gonzalez D.J."/>
            <person name="Wisecaver J.H."/>
            <person name="Moore B.S."/>
        </authorList>
    </citation>
    <scope>NUCLEOTIDE SEQUENCE [LARGE SCALE GENOMIC DNA]</scope>
    <source>
        <strain evidence="4 5">12B1</strain>
    </source>
</reference>
<dbReference type="InterPro" id="IPR056884">
    <property type="entry name" value="NPHP3-like_N"/>
</dbReference>
<name>A0AB34KC92_PRYPA</name>
<feature type="transmembrane region" description="Helical" evidence="2">
    <location>
        <begin position="119"/>
        <end position="143"/>
    </location>
</feature>
<evidence type="ECO:0000256" key="1">
    <source>
        <dbReference type="ARBA" id="ARBA00022737"/>
    </source>
</evidence>
<dbReference type="InterPro" id="IPR036691">
    <property type="entry name" value="Endo/exonu/phosph_ase_sf"/>
</dbReference>
<dbReference type="InterPro" id="IPR015943">
    <property type="entry name" value="WD40/YVTN_repeat-like_dom_sf"/>
</dbReference>
<dbReference type="InterPro" id="IPR000626">
    <property type="entry name" value="Ubiquitin-like_dom"/>
</dbReference>
<dbReference type="Proteomes" id="UP001515480">
    <property type="component" value="Unassembled WGS sequence"/>
</dbReference>
<dbReference type="Pfam" id="PF17908">
    <property type="entry name" value="APAF1_C"/>
    <property type="match status" value="1"/>
</dbReference>
<proteinExistence type="predicted"/>
<keyword evidence="2" id="KW-1133">Transmembrane helix</keyword>
<keyword evidence="5" id="KW-1185">Reference proteome</keyword>
<gene>
    <name evidence="4" type="ORF">AB1Y20_001766</name>
</gene>
<keyword evidence="2" id="KW-0812">Transmembrane</keyword>
<evidence type="ECO:0000313" key="5">
    <source>
        <dbReference type="Proteomes" id="UP001515480"/>
    </source>
</evidence>
<dbReference type="Gene3D" id="3.30.460.10">
    <property type="entry name" value="Beta Polymerase, domain 2"/>
    <property type="match status" value="1"/>
</dbReference>